<comment type="caution">
    <text evidence="7">The sequence shown here is derived from an EMBL/GenBank/DDBJ whole genome shotgun (WGS) entry which is preliminary data.</text>
</comment>
<dbReference type="InterPro" id="IPR044974">
    <property type="entry name" value="Disease_R_plants"/>
</dbReference>
<evidence type="ECO:0000313" key="7">
    <source>
        <dbReference type="EMBL" id="MCH81806.1"/>
    </source>
</evidence>
<dbReference type="SUPFAM" id="SSF46785">
    <property type="entry name" value="Winged helix' DNA-binding domain"/>
    <property type="match status" value="1"/>
</dbReference>
<dbReference type="InterPro" id="IPR027417">
    <property type="entry name" value="P-loop_NTPase"/>
</dbReference>
<dbReference type="InterPro" id="IPR058546">
    <property type="entry name" value="RPS4B/Roq1-like_LRR"/>
</dbReference>
<evidence type="ECO:0000259" key="6">
    <source>
        <dbReference type="Pfam" id="PF23286"/>
    </source>
</evidence>
<dbReference type="Gene3D" id="3.40.50.300">
    <property type="entry name" value="P-loop containing nucleotide triphosphate hydrolases"/>
    <property type="match status" value="1"/>
</dbReference>
<dbReference type="GO" id="GO:0006952">
    <property type="term" value="P:defense response"/>
    <property type="evidence" value="ECO:0007669"/>
    <property type="project" value="InterPro"/>
</dbReference>
<keyword evidence="8" id="KW-1185">Reference proteome</keyword>
<evidence type="ECO:0000256" key="2">
    <source>
        <dbReference type="ARBA" id="ARBA00022737"/>
    </source>
</evidence>
<dbReference type="Gene3D" id="3.80.10.10">
    <property type="entry name" value="Ribonuclease Inhibitor"/>
    <property type="match status" value="2"/>
</dbReference>
<dbReference type="AlphaFoldDB" id="A0A392M3F0"/>
<evidence type="ECO:0000256" key="3">
    <source>
        <dbReference type="ARBA" id="ARBA00022821"/>
    </source>
</evidence>
<accession>A0A392M3F0</accession>
<dbReference type="InterPro" id="IPR002182">
    <property type="entry name" value="NB-ARC"/>
</dbReference>
<evidence type="ECO:0000256" key="1">
    <source>
        <dbReference type="ARBA" id="ARBA00022614"/>
    </source>
</evidence>
<reference evidence="7 8" key="1">
    <citation type="journal article" date="2018" name="Front. Plant Sci.">
        <title>Red Clover (Trifolium pratense) and Zigzag Clover (T. medium) - A Picture of Genomic Similarities and Differences.</title>
        <authorList>
            <person name="Dluhosova J."/>
            <person name="Istvanek J."/>
            <person name="Nedelnik J."/>
            <person name="Repkova J."/>
        </authorList>
    </citation>
    <scope>NUCLEOTIDE SEQUENCE [LARGE SCALE GENOMIC DNA]</scope>
    <source>
        <strain evidence="8">cv. 10/8</strain>
        <tissue evidence="7">Leaf</tissue>
    </source>
</reference>
<dbReference type="PRINTS" id="PR00364">
    <property type="entry name" value="DISEASERSIST"/>
</dbReference>
<evidence type="ECO:0000259" key="5">
    <source>
        <dbReference type="Pfam" id="PF23282"/>
    </source>
</evidence>
<keyword evidence="1" id="KW-0433">Leucine-rich repeat</keyword>
<keyword evidence="3" id="KW-0611">Plant defense</keyword>
<feature type="domain" description="NB-ARC" evidence="4">
    <location>
        <begin position="28"/>
        <end position="190"/>
    </location>
</feature>
<dbReference type="InterPro" id="IPR032675">
    <property type="entry name" value="LRR_dom_sf"/>
</dbReference>
<dbReference type="GO" id="GO:0043531">
    <property type="term" value="F:ADP binding"/>
    <property type="evidence" value="ECO:0007669"/>
    <property type="project" value="InterPro"/>
</dbReference>
<dbReference type="Gene3D" id="1.10.8.430">
    <property type="entry name" value="Helical domain of apoptotic protease-activating factors"/>
    <property type="match status" value="1"/>
</dbReference>
<dbReference type="InterPro" id="IPR036390">
    <property type="entry name" value="WH_DNA-bd_sf"/>
</dbReference>
<gene>
    <name evidence="7" type="ORF">A2U01_0002599</name>
</gene>
<name>A0A392M3F0_9FABA</name>
<dbReference type="PANTHER" id="PTHR11017:SF252">
    <property type="entry name" value="RESISTANCE PROTEIN (TIR-NBS-LRR CLASS), PUTATIVE-RELATED"/>
    <property type="match status" value="1"/>
</dbReference>
<organism evidence="7 8">
    <name type="scientific">Trifolium medium</name>
    <dbReference type="NCBI Taxonomy" id="97028"/>
    <lineage>
        <taxon>Eukaryota</taxon>
        <taxon>Viridiplantae</taxon>
        <taxon>Streptophyta</taxon>
        <taxon>Embryophyta</taxon>
        <taxon>Tracheophyta</taxon>
        <taxon>Spermatophyta</taxon>
        <taxon>Magnoliopsida</taxon>
        <taxon>eudicotyledons</taxon>
        <taxon>Gunneridae</taxon>
        <taxon>Pentapetalae</taxon>
        <taxon>rosids</taxon>
        <taxon>fabids</taxon>
        <taxon>Fabales</taxon>
        <taxon>Fabaceae</taxon>
        <taxon>Papilionoideae</taxon>
        <taxon>50 kb inversion clade</taxon>
        <taxon>NPAAA clade</taxon>
        <taxon>Hologalegina</taxon>
        <taxon>IRL clade</taxon>
        <taxon>Trifolieae</taxon>
        <taxon>Trifolium</taxon>
    </lineage>
</organism>
<dbReference type="EMBL" id="LXQA010002795">
    <property type="protein sequence ID" value="MCH81806.1"/>
    <property type="molecule type" value="Genomic_DNA"/>
</dbReference>
<dbReference type="InterPro" id="IPR058192">
    <property type="entry name" value="WHD_ROQ1-like"/>
</dbReference>
<dbReference type="InterPro" id="IPR042197">
    <property type="entry name" value="Apaf_helical"/>
</dbReference>
<protein>
    <submittedName>
        <fullName evidence="7">TMV resistance protein N-like</fullName>
    </submittedName>
</protein>
<evidence type="ECO:0000259" key="4">
    <source>
        <dbReference type="Pfam" id="PF00931"/>
    </source>
</evidence>
<dbReference type="Pfam" id="PF23286">
    <property type="entry name" value="LRR_13"/>
    <property type="match status" value="1"/>
</dbReference>
<dbReference type="Pfam" id="PF23282">
    <property type="entry name" value="WHD_ROQ1"/>
    <property type="match status" value="1"/>
</dbReference>
<dbReference type="SUPFAM" id="SSF52058">
    <property type="entry name" value="L domain-like"/>
    <property type="match status" value="1"/>
</dbReference>
<dbReference type="Proteomes" id="UP000265520">
    <property type="component" value="Unassembled WGS sequence"/>
</dbReference>
<dbReference type="SUPFAM" id="SSF52540">
    <property type="entry name" value="P-loop containing nucleoside triphosphate hydrolases"/>
    <property type="match status" value="1"/>
</dbReference>
<feature type="non-terminal residue" evidence="7">
    <location>
        <position position="605"/>
    </location>
</feature>
<feature type="domain" description="Disease resistance protein RPS4B/Roq1-like leucine-rich repeats" evidence="6">
    <location>
        <begin position="515"/>
        <end position="604"/>
    </location>
</feature>
<feature type="domain" description="Disease resistance protein Roq1-like winged-helix" evidence="5">
    <location>
        <begin position="261"/>
        <end position="326"/>
    </location>
</feature>
<keyword evidence="2" id="KW-0677">Repeat</keyword>
<dbReference type="PANTHER" id="PTHR11017">
    <property type="entry name" value="LEUCINE-RICH REPEAT-CONTAINING PROTEIN"/>
    <property type="match status" value="1"/>
</dbReference>
<dbReference type="Pfam" id="PF00931">
    <property type="entry name" value="NB-ARC"/>
    <property type="match status" value="1"/>
</dbReference>
<proteinExistence type="predicted"/>
<sequence length="605" mass="69709">MIDVDRSKEFQKKHNGLDSRFEVVKPLLNLESRDTVLILEIYGESGIGKTTLALDIYNKIKHQFEAASFLDNVREASDRWFQGIEILQMTLLSKMGEETDSMYTAGREIKHRLRDKRVLLVLDSVYSIKQLEALAGGSDWFGSGSRIIITTRDKSLVDNYAMNGFIIEKYKIEEMNIQDSMELFCWNAFDTINPAKNFEDLTTLAVSYAKGVPFVLVRLGYILKGMTPNDWEMILEKLNKGIRNAEIQPVLASSYDSLLHSDQQIFLDIACFFKGEKWEYVKRVIMPYISFGIRALVMKYLINIDENGCLDMHDIIQDMAKQVIINESPNINGRSRLWDFNEVLHVLRWNEDNWKIQGIILDPPSHKKIYSLRSYAFEKMENLRILIVRNTTFSTAPHYLPNSLRLLDWKGYPSESFPNEFYPSKIVDFNLLHSSLSLKNRFKMFLDLTFINLSECQSITRIPDVSGSINLRVLTLDRCRKLVTFPDSIGFMPKLACLSASKCTKLESFVPKIDLPSLEVLSFNLCKRLEHFPDVTRKMDKPLRISMIGTAVKRLPNSVGNLTGLEYIDMSFCRRLDDLSSTFFLLPKLATLRIDGCSQLRKSFI</sequence>
<evidence type="ECO:0000313" key="8">
    <source>
        <dbReference type="Proteomes" id="UP000265520"/>
    </source>
</evidence>